<evidence type="ECO:0000256" key="6">
    <source>
        <dbReference type="ARBA" id="ARBA00023004"/>
    </source>
</evidence>
<keyword evidence="4 8" id="KW-0479">Metal-binding</keyword>
<protein>
    <recommendedName>
        <fullName evidence="14">Cytochrome P450</fullName>
    </recommendedName>
</protein>
<dbReference type="FunFam" id="1.10.630.10:FF:000008">
    <property type="entry name" value="Cytochrome P450 71D8"/>
    <property type="match status" value="1"/>
</dbReference>
<comment type="similarity">
    <text evidence="2 9">Belongs to the cytochrome P450 family.</text>
</comment>
<keyword evidence="7 9" id="KW-0503">Monooxygenase</keyword>
<feature type="chain" id="PRO_5043032355" description="Cytochrome P450" evidence="11">
    <location>
        <begin position="17"/>
        <end position="520"/>
    </location>
</feature>
<dbReference type="InterPro" id="IPR036396">
    <property type="entry name" value="Cyt_P450_sf"/>
</dbReference>
<dbReference type="Proteomes" id="UP001372338">
    <property type="component" value="Unassembled WGS sequence"/>
</dbReference>
<reference evidence="12 13" key="1">
    <citation type="submission" date="2024-01" db="EMBL/GenBank/DDBJ databases">
        <title>The genomes of 5 underutilized Papilionoideae crops provide insights into root nodulation and disease resistanc.</title>
        <authorList>
            <person name="Yuan L."/>
        </authorList>
    </citation>
    <scope>NUCLEOTIDE SEQUENCE [LARGE SCALE GENOMIC DNA]</scope>
    <source>
        <strain evidence="12">ZHUSHIDOU_FW_LH</strain>
        <tissue evidence="12">Leaf</tissue>
    </source>
</reference>
<dbReference type="GO" id="GO:0004497">
    <property type="term" value="F:monooxygenase activity"/>
    <property type="evidence" value="ECO:0007669"/>
    <property type="project" value="UniProtKB-KW"/>
</dbReference>
<dbReference type="Gene3D" id="1.10.630.10">
    <property type="entry name" value="Cytochrome P450"/>
    <property type="match status" value="1"/>
</dbReference>
<evidence type="ECO:0000256" key="3">
    <source>
        <dbReference type="ARBA" id="ARBA00022617"/>
    </source>
</evidence>
<name>A0AAN9I6G0_CROPI</name>
<evidence type="ECO:0000256" key="8">
    <source>
        <dbReference type="PIRSR" id="PIRSR602401-1"/>
    </source>
</evidence>
<feature type="region of interest" description="Disordered" evidence="10">
    <location>
        <begin position="254"/>
        <end position="277"/>
    </location>
</feature>
<evidence type="ECO:0000256" key="11">
    <source>
        <dbReference type="SAM" id="SignalP"/>
    </source>
</evidence>
<dbReference type="InterPro" id="IPR052306">
    <property type="entry name" value="CYP450_71D"/>
</dbReference>
<comment type="caution">
    <text evidence="12">The sequence shown here is derived from an EMBL/GenBank/DDBJ whole genome shotgun (WGS) entry which is preliminary data.</text>
</comment>
<dbReference type="CDD" id="cd11072">
    <property type="entry name" value="CYP71-like"/>
    <property type="match status" value="1"/>
</dbReference>
<keyword evidence="5 9" id="KW-0560">Oxidoreductase</keyword>
<accession>A0AAN9I6G0</accession>
<evidence type="ECO:0000313" key="13">
    <source>
        <dbReference type="Proteomes" id="UP001372338"/>
    </source>
</evidence>
<gene>
    <name evidence="12" type="ORF">RIF29_20572</name>
</gene>
<feature type="binding site" description="axial binding residue" evidence="8">
    <location>
        <position position="452"/>
    </location>
    <ligand>
        <name>heme</name>
        <dbReference type="ChEBI" id="CHEBI:30413"/>
    </ligand>
    <ligandPart>
        <name>Fe</name>
        <dbReference type="ChEBI" id="CHEBI:18248"/>
    </ligandPart>
</feature>
<dbReference type="GO" id="GO:0020037">
    <property type="term" value="F:heme binding"/>
    <property type="evidence" value="ECO:0007669"/>
    <property type="project" value="InterPro"/>
</dbReference>
<evidence type="ECO:0008006" key="14">
    <source>
        <dbReference type="Google" id="ProtNLM"/>
    </source>
</evidence>
<evidence type="ECO:0000256" key="10">
    <source>
        <dbReference type="SAM" id="MobiDB-lite"/>
    </source>
</evidence>
<feature type="signal peptide" evidence="11">
    <location>
        <begin position="1"/>
        <end position="16"/>
    </location>
</feature>
<keyword evidence="6 8" id="KW-0408">Iron</keyword>
<dbReference type="InterPro" id="IPR002401">
    <property type="entry name" value="Cyt_P450_E_grp-I"/>
</dbReference>
<dbReference type="GO" id="GO:0005506">
    <property type="term" value="F:iron ion binding"/>
    <property type="evidence" value="ECO:0007669"/>
    <property type="project" value="InterPro"/>
</dbReference>
<evidence type="ECO:0000256" key="4">
    <source>
        <dbReference type="ARBA" id="ARBA00022723"/>
    </source>
</evidence>
<dbReference type="InterPro" id="IPR001128">
    <property type="entry name" value="Cyt_P450"/>
</dbReference>
<evidence type="ECO:0000256" key="5">
    <source>
        <dbReference type="ARBA" id="ARBA00023002"/>
    </source>
</evidence>
<dbReference type="PANTHER" id="PTHR47953:SF16">
    <property type="entry name" value="CYTOCHROME P450 71D8"/>
    <property type="match status" value="1"/>
</dbReference>
<dbReference type="EMBL" id="JAYWIO010000004">
    <property type="protein sequence ID" value="KAK7267892.1"/>
    <property type="molecule type" value="Genomic_DNA"/>
</dbReference>
<dbReference type="PRINTS" id="PR00463">
    <property type="entry name" value="EP450I"/>
</dbReference>
<dbReference type="AlphaFoldDB" id="A0AAN9I6G0"/>
<dbReference type="PRINTS" id="PR00385">
    <property type="entry name" value="P450"/>
</dbReference>
<keyword evidence="11" id="KW-0732">Signal</keyword>
<dbReference type="GO" id="GO:0016705">
    <property type="term" value="F:oxidoreductase activity, acting on paired donors, with incorporation or reduction of molecular oxygen"/>
    <property type="evidence" value="ECO:0007669"/>
    <property type="project" value="InterPro"/>
</dbReference>
<evidence type="ECO:0000256" key="1">
    <source>
        <dbReference type="ARBA" id="ARBA00001971"/>
    </source>
</evidence>
<comment type="cofactor">
    <cofactor evidence="1 8">
        <name>heme</name>
        <dbReference type="ChEBI" id="CHEBI:30413"/>
    </cofactor>
</comment>
<dbReference type="SUPFAM" id="SSF48264">
    <property type="entry name" value="Cytochrome P450"/>
    <property type="match status" value="1"/>
</dbReference>
<dbReference type="Pfam" id="PF00067">
    <property type="entry name" value="p450"/>
    <property type="match status" value="1"/>
</dbReference>
<proteinExistence type="inferred from homology"/>
<evidence type="ECO:0000256" key="9">
    <source>
        <dbReference type="RuleBase" id="RU000461"/>
    </source>
</evidence>
<organism evidence="12 13">
    <name type="scientific">Crotalaria pallida</name>
    <name type="common">Smooth rattlebox</name>
    <name type="synonym">Crotalaria striata</name>
    <dbReference type="NCBI Taxonomy" id="3830"/>
    <lineage>
        <taxon>Eukaryota</taxon>
        <taxon>Viridiplantae</taxon>
        <taxon>Streptophyta</taxon>
        <taxon>Embryophyta</taxon>
        <taxon>Tracheophyta</taxon>
        <taxon>Spermatophyta</taxon>
        <taxon>Magnoliopsida</taxon>
        <taxon>eudicotyledons</taxon>
        <taxon>Gunneridae</taxon>
        <taxon>Pentapetalae</taxon>
        <taxon>rosids</taxon>
        <taxon>fabids</taxon>
        <taxon>Fabales</taxon>
        <taxon>Fabaceae</taxon>
        <taxon>Papilionoideae</taxon>
        <taxon>50 kb inversion clade</taxon>
        <taxon>genistoids sensu lato</taxon>
        <taxon>core genistoids</taxon>
        <taxon>Crotalarieae</taxon>
        <taxon>Crotalaria</taxon>
    </lineage>
</organism>
<sequence length="520" mass="58585">MFIILFLFLLLWLVHIFKKKTKVNSMIHKLPPGPWKLPLIGNLHQLAWAWAGSLPHHALRNLANKYGPLMHLQLGEVSAVVVSSPDFAKEIMKTHDLAFSQRPQLLAGKILLYGSTDIAFAPYGEYWRQMRKICTIELLSAKRVQSLSFIRDDEVAKLIQSIHLSQGSVFNLTEAVFSLTNAIVARAAFGKKSEHEDQVLSLLKKTVELVGGFDLAELFPSLKPLHLITGMKGKLEHVHTKLDKILENIIDEHQVKSRSSSESKHGNGEAGDENENEKESLVDVLLRVQRNGSLEIPLTLNNIKAVILDMFAGGTDTSATAIEWAMSELMKNPRARVKVQAEIREAFRGKKTIKESDLSELRYFKSVIKETMRLHPPLPLLLPRECREPCKIGGYEIPIKTKVIVNAWALARDPNHWYDAHRFAPERFDGTNIDFKGNDFEYIPFGAGRRMCPGVLLGLANVELPLAALLYHFDWELPNEIKPVDLDMTEAFGAAVGKKNNLYLIPTLYNDSLHDNAMVN</sequence>
<evidence type="ECO:0000256" key="2">
    <source>
        <dbReference type="ARBA" id="ARBA00010617"/>
    </source>
</evidence>
<evidence type="ECO:0000313" key="12">
    <source>
        <dbReference type="EMBL" id="KAK7267892.1"/>
    </source>
</evidence>
<keyword evidence="13" id="KW-1185">Reference proteome</keyword>
<feature type="compositionally biased region" description="Basic and acidic residues" evidence="10">
    <location>
        <begin position="254"/>
        <end position="267"/>
    </location>
</feature>
<evidence type="ECO:0000256" key="7">
    <source>
        <dbReference type="ARBA" id="ARBA00023033"/>
    </source>
</evidence>
<dbReference type="InterPro" id="IPR017972">
    <property type="entry name" value="Cyt_P450_CS"/>
</dbReference>
<dbReference type="PANTHER" id="PTHR47953">
    <property type="entry name" value="OS08G0105600 PROTEIN"/>
    <property type="match status" value="1"/>
</dbReference>
<dbReference type="PROSITE" id="PS00086">
    <property type="entry name" value="CYTOCHROME_P450"/>
    <property type="match status" value="1"/>
</dbReference>
<keyword evidence="3 8" id="KW-0349">Heme</keyword>